<feature type="non-terminal residue" evidence="1">
    <location>
        <position position="1"/>
    </location>
</feature>
<accession>A0ACA9P089</accession>
<dbReference type="EMBL" id="CAJVPM010030775">
    <property type="protein sequence ID" value="CAG8677647.1"/>
    <property type="molecule type" value="Genomic_DNA"/>
</dbReference>
<sequence length="39" mass="4557">FLENIVFAQLETLYRLSSPSMKVTSLKTYGDQRYSLNKD</sequence>
<gene>
    <name evidence="1" type="ORF">SCALOS_LOCUS9607</name>
</gene>
<proteinExistence type="predicted"/>
<name>A0ACA9P089_9GLOM</name>
<protein>
    <submittedName>
        <fullName evidence="1">10139_t:CDS:1</fullName>
    </submittedName>
</protein>
<dbReference type="Proteomes" id="UP000789860">
    <property type="component" value="Unassembled WGS sequence"/>
</dbReference>
<keyword evidence="2" id="KW-1185">Reference proteome</keyword>
<comment type="caution">
    <text evidence="1">The sequence shown here is derived from an EMBL/GenBank/DDBJ whole genome shotgun (WGS) entry which is preliminary data.</text>
</comment>
<evidence type="ECO:0000313" key="1">
    <source>
        <dbReference type="EMBL" id="CAG8677647.1"/>
    </source>
</evidence>
<evidence type="ECO:0000313" key="2">
    <source>
        <dbReference type="Proteomes" id="UP000789860"/>
    </source>
</evidence>
<reference evidence="1" key="1">
    <citation type="submission" date="2021-06" db="EMBL/GenBank/DDBJ databases">
        <authorList>
            <person name="Kallberg Y."/>
            <person name="Tangrot J."/>
            <person name="Rosling A."/>
        </authorList>
    </citation>
    <scope>NUCLEOTIDE SEQUENCE</scope>
    <source>
        <strain evidence="1">AU212A</strain>
    </source>
</reference>
<organism evidence="1 2">
    <name type="scientific">Scutellospora calospora</name>
    <dbReference type="NCBI Taxonomy" id="85575"/>
    <lineage>
        <taxon>Eukaryota</taxon>
        <taxon>Fungi</taxon>
        <taxon>Fungi incertae sedis</taxon>
        <taxon>Mucoromycota</taxon>
        <taxon>Glomeromycotina</taxon>
        <taxon>Glomeromycetes</taxon>
        <taxon>Diversisporales</taxon>
        <taxon>Gigasporaceae</taxon>
        <taxon>Scutellospora</taxon>
    </lineage>
</organism>